<dbReference type="STRING" id="645134.A0A0L0HTY7"/>
<gene>
    <name evidence="3" type="ORF">SPPG_00514</name>
</gene>
<reference evidence="3 4" key="1">
    <citation type="submission" date="2009-08" db="EMBL/GenBank/DDBJ databases">
        <title>The Genome Sequence of Spizellomyces punctatus strain DAOM BR117.</title>
        <authorList>
            <consortium name="The Broad Institute Genome Sequencing Platform"/>
            <person name="Russ C."/>
            <person name="Cuomo C."/>
            <person name="Shea T."/>
            <person name="Young S.K."/>
            <person name="Zeng Q."/>
            <person name="Koehrsen M."/>
            <person name="Haas B."/>
            <person name="Borodovsky M."/>
            <person name="Guigo R."/>
            <person name="Alvarado L."/>
            <person name="Berlin A."/>
            <person name="Bochicchio J."/>
            <person name="Borenstein D."/>
            <person name="Chapman S."/>
            <person name="Chen Z."/>
            <person name="Engels R."/>
            <person name="Freedman E."/>
            <person name="Gellesch M."/>
            <person name="Goldberg J."/>
            <person name="Griggs A."/>
            <person name="Gujja S."/>
            <person name="Heiman D."/>
            <person name="Hepburn T."/>
            <person name="Howarth C."/>
            <person name="Jen D."/>
            <person name="Larson L."/>
            <person name="Lewis B."/>
            <person name="Mehta T."/>
            <person name="Park D."/>
            <person name="Pearson M."/>
            <person name="Roberts A."/>
            <person name="Saif S."/>
            <person name="Shenoy N."/>
            <person name="Sisk P."/>
            <person name="Stolte C."/>
            <person name="Sykes S."/>
            <person name="Thomson T."/>
            <person name="Walk T."/>
            <person name="White J."/>
            <person name="Yandava C."/>
            <person name="Burger G."/>
            <person name="Gray M.W."/>
            <person name="Holland P.W.H."/>
            <person name="King N."/>
            <person name="Lang F.B.F."/>
            <person name="Roger A.J."/>
            <person name="Ruiz-Trillo I."/>
            <person name="Lander E."/>
            <person name="Nusbaum C."/>
        </authorList>
    </citation>
    <scope>NUCLEOTIDE SEQUENCE [LARGE SCALE GENOMIC DNA]</scope>
    <source>
        <strain evidence="3 4">DAOM BR117</strain>
    </source>
</reference>
<evidence type="ECO:0000256" key="1">
    <source>
        <dbReference type="SAM" id="MobiDB-lite"/>
    </source>
</evidence>
<dbReference type="AlphaFoldDB" id="A0A0L0HTY7"/>
<name>A0A0L0HTY7_SPIPD</name>
<dbReference type="RefSeq" id="XP_016612850.1">
    <property type="nucleotide sequence ID" value="XM_016748838.1"/>
</dbReference>
<dbReference type="OrthoDB" id="10258156at2759"/>
<dbReference type="InterPro" id="IPR025714">
    <property type="entry name" value="Methyltranfer_dom"/>
</dbReference>
<evidence type="ECO:0000259" key="2">
    <source>
        <dbReference type="Pfam" id="PF13679"/>
    </source>
</evidence>
<dbReference type="EMBL" id="KQ257450">
    <property type="protein sequence ID" value="KND04811.1"/>
    <property type="molecule type" value="Genomic_DNA"/>
</dbReference>
<evidence type="ECO:0000313" key="3">
    <source>
        <dbReference type="EMBL" id="KND04811.1"/>
    </source>
</evidence>
<sequence length="550" mass="61956">MPGHHIELPPGYGSVRDYIDGLVAFLQSYQHLWQFHAVDFFTNDYWSSGHFPKEWHLLKEDASVTYDHLLALAANGTVKEDWPESLKEFVALSKSIALPRDPSREPIAKELERTVAYLDNKVTYGMTPKKKHEVQLLAHLINNLAVESKSSCIMDLGAGQGYLDAVLAYTYCHTVIGVDDDEIQTCGAKRRSGMIEKIFSKPKNKDKAIGKVYHVNRRVTAEEKFNELLSEVKSQAGVAEEERVIEEESKRWLLCGLHACGDLSAALVRHFLMSDARVLVSVGCCYNHLTEEGPDPCIPPKYQLPDSPPPRRRPAPPSPLCETGERGLIVTHSAGFPLSKYVWSQGVSLGFTARMLACQATCRWTQQGDAAKESFSRHFYRALLQLIILEKELIPDLDDSRNIVIGRLARGAFGNGFIGYARHALRKLGIDLDKAGLTDDVLREYEEKYRDREKEVAVVWTLRAMVAEAIESLILVDRFLSIVEMTGERDVYVDAKSRNLMEAEGDGQRYNGEYDNATCQSPMHLSVMLFPLFDHVDSPRNMVLVAKKIR</sequence>
<dbReference type="SUPFAM" id="SSF53335">
    <property type="entry name" value="S-adenosyl-L-methionine-dependent methyltransferases"/>
    <property type="match status" value="1"/>
</dbReference>
<dbReference type="PANTHER" id="PTHR12496:SF0">
    <property type="entry name" value="METHYLTRANSFERASE DOMAIN-CONTAINING PROTEIN"/>
    <property type="match status" value="1"/>
</dbReference>
<accession>A0A0L0HTY7</accession>
<feature type="region of interest" description="Disordered" evidence="1">
    <location>
        <begin position="297"/>
        <end position="319"/>
    </location>
</feature>
<dbReference type="OMA" id="IVGLHPC"/>
<feature type="domain" description="Methyltransferase" evidence="2">
    <location>
        <begin position="129"/>
        <end position="291"/>
    </location>
</feature>
<dbReference type="Pfam" id="PF13679">
    <property type="entry name" value="Methyltransf_32"/>
    <property type="match status" value="1"/>
</dbReference>
<dbReference type="eggNOG" id="KOG2651">
    <property type="taxonomic scope" value="Eukaryota"/>
</dbReference>
<dbReference type="PANTHER" id="PTHR12496">
    <property type="entry name" value="CGI-41 METHYLTRANSFERASE"/>
    <property type="match status" value="1"/>
</dbReference>
<protein>
    <recommendedName>
        <fullName evidence="2">Methyltransferase domain-containing protein</fullName>
    </recommendedName>
</protein>
<dbReference type="VEuPathDB" id="FungiDB:SPPG_00514"/>
<dbReference type="InterPro" id="IPR052220">
    <property type="entry name" value="METTL25"/>
</dbReference>
<proteinExistence type="predicted"/>
<dbReference type="InParanoid" id="A0A0L0HTY7"/>
<dbReference type="GeneID" id="27684234"/>
<organism evidence="3 4">
    <name type="scientific">Spizellomyces punctatus (strain DAOM BR117)</name>
    <dbReference type="NCBI Taxonomy" id="645134"/>
    <lineage>
        <taxon>Eukaryota</taxon>
        <taxon>Fungi</taxon>
        <taxon>Fungi incertae sedis</taxon>
        <taxon>Chytridiomycota</taxon>
        <taxon>Chytridiomycota incertae sedis</taxon>
        <taxon>Chytridiomycetes</taxon>
        <taxon>Spizellomycetales</taxon>
        <taxon>Spizellomycetaceae</taxon>
        <taxon>Spizellomyces</taxon>
    </lineage>
</organism>
<dbReference type="Proteomes" id="UP000053201">
    <property type="component" value="Unassembled WGS sequence"/>
</dbReference>
<keyword evidence="4" id="KW-1185">Reference proteome</keyword>
<dbReference type="InterPro" id="IPR029063">
    <property type="entry name" value="SAM-dependent_MTases_sf"/>
</dbReference>
<evidence type="ECO:0000313" key="4">
    <source>
        <dbReference type="Proteomes" id="UP000053201"/>
    </source>
</evidence>